<dbReference type="Pfam" id="PF05116">
    <property type="entry name" value="S6PP"/>
    <property type="match status" value="1"/>
</dbReference>
<proteinExistence type="predicted"/>
<dbReference type="RefSeq" id="WP_341596190.1">
    <property type="nucleotide sequence ID" value="NZ_JBAKAZ010000003.1"/>
</dbReference>
<dbReference type="InterPro" id="IPR006380">
    <property type="entry name" value="SPP-like_dom"/>
</dbReference>
<organism evidence="2 3">
    <name type="scientific">Psychromonas aquatilis</name>
    <dbReference type="NCBI Taxonomy" id="2005072"/>
    <lineage>
        <taxon>Bacteria</taxon>
        <taxon>Pseudomonadati</taxon>
        <taxon>Pseudomonadota</taxon>
        <taxon>Gammaproteobacteria</taxon>
        <taxon>Alteromonadales</taxon>
        <taxon>Psychromonadaceae</taxon>
        <taxon>Psychromonas</taxon>
    </lineage>
</organism>
<dbReference type="InterPro" id="IPR036412">
    <property type="entry name" value="HAD-like_sf"/>
</dbReference>
<feature type="domain" description="Sucrose phosphatase-like" evidence="1">
    <location>
        <begin position="7"/>
        <end position="234"/>
    </location>
</feature>
<comment type="caution">
    <text evidence="2">The sequence shown here is derived from an EMBL/GenBank/DDBJ whole genome shotgun (WGS) entry which is preliminary data.</text>
</comment>
<dbReference type="GO" id="GO:0016787">
    <property type="term" value="F:hydrolase activity"/>
    <property type="evidence" value="ECO:0007669"/>
    <property type="project" value="UniProtKB-KW"/>
</dbReference>
<accession>A0ABU9GLQ3</accession>
<dbReference type="InterPro" id="IPR023214">
    <property type="entry name" value="HAD_sf"/>
</dbReference>
<sequence>MSIASRLIVFTDLDDTLFQSVKGEVSSDAIEATVDVDGKPYAYSSIQQQKLLSVMVKADATIIPVTGRRTSSFLNCRLPDVMNNEYAIVSHGAVILDKQRVVLKEWREFLTTTYSLANWEKELTSLYQKLYDDFIEDQNVRVRLIIDQGITAYICIKINKVGYLPEKSKQLSKLLNSELKTGMLLHGNGRNFALLAPYAQKKVAVSFLKAKLNINESDTVFAIGDSDSDLPFMKDANFLIIPQQAQILKGEAGK</sequence>
<protein>
    <submittedName>
        <fullName evidence="2">HAD family hydrolase</fullName>
    </submittedName>
</protein>
<dbReference type="SUPFAM" id="SSF56784">
    <property type="entry name" value="HAD-like"/>
    <property type="match status" value="1"/>
</dbReference>
<reference evidence="2 3" key="1">
    <citation type="submission" date="2024-02" db="EMBL/GenBank/DDBJ databases">
        <title>Bacteria isolated from the canopy kelp, Nereocystis luetkeana.</title>
        <authorList>
            <person name="Pfister C.A."/>
            <person name="Younker I.T."/>
            <person name="Light S.H."/>
        </authorList>
    </citation>
    <scope>NUCLEOTIDE SEQUENCE [LARGE SCALE GENOMIC DNA]</scope>
    <source>
        <strain evidence="2 3">TI.1.05</strain>
    </source>
</reference>
<dbReference type="InterPro" id="IPR024197">
    <property type="entry name" value="TPP-like"/>
</dbReference>
<dbReference type="PIRSF" id="PIRSF030802">
    <property type="entry name" value="UCP030802"/>
    <property type="match status" value="1"/>
</dbReference>
<dbReference type="Proteomes" id="UP001369082">
    <property type="component" value="Unassembled WGS sequence"/>
</dbReference>
<keyword evidence="2" id="KW-0378">Hydrolase</keyword>
<keyword evidence="3" id="KW-1185">Reference proteome</keyword>
<name>A0ABU9GLQ3_9GAMM</name>
<evidence type="ECO:0000313" key="2">
    <source>
        <dbReference type="EMBL" id="MEL0628241.1"/>
    </source>
</evidence>
<evidence type="ECO:0000259" key="1">
    <source>
        <dbReference type="Pfam" id="PF05116"/>
    </source>
</evidence>
<evidence type="ECO:0000313" key="3">
    <source>
        <dbReference type="Proteomes" id="UP001369082"/>
    </source>
</evidence>
<gene>
    <name evidence="2" type="ORF">V6256_01355</name>
</gene>
<dbReference type="Gene3D" id="3.40.50.1000">
    <property type="entry name" value="HAD superfamily/HAD-like"/>
    <property type="match status" value="2"/>
</dbReference>
<dbReference type="EMBL" id="JBAKAZ010000003">
    <property type="protein sequence ID" value="MEL0628241.1"/>
    <property type="molecule type" value="Genomic_DNA"/>
</dbReference>